<evidence type="ECO:0000313" key="1">
    <source>
        <dbReference type="EMBL" id="KAH6938954.1"/>
    </source>
</evidence>
<protein>
    <submittedName>
        <fullName evidence="1">Uncharacterized protein</fullName>
    </submittedName>
</protein>
<sequence length="1204" mass="133468">MRLGGILVCAFLVFSPCSRRVCADFTLTVLHTNDVHSHIDESSKYGGLCTENRDQCVGGIARIVTKVKELKKTYPNTIFVNAGDFFQGTAWYTVLKSALVSEVMVEMGYDYACLGNHEFDNGPSGLAPFLEKVSRSPLKILSCNTDFSRSSSLRHIDVPKSAITRMQNIRIGIIGAVTEDTKFLSNPGPVKFLDVAKSVQREAKVLKKMGANIVIAITHIGYMKDIELMRNITDVDLVIGGHTNTFLYNGNDHPPENVPVGPYPTTVKMKDGTTGLVAQAFWFGKYLGFLRITFDNNGRVKSWSGNPILIDSSIPEDPHILRVIEPHRETVYHAMRLRVGCSRVSLEHSEDVCRLRECNLGNLVADSYFHYYANKKPRSGNIWSNVNAAIVNGGSLRAPIPRTASVTMGDVLSALPFGQTIVVATMNGVSLKRMMELSVAMYNESSPAGAFLHVSGMKVIFDMTRPAMQRLVRVEILCTRCYVPVYEDVRDDTVYSVATTDFLAKGGDGFDVCGNVSEGGPNVQFFDEVQAFQTEVAYLTQQGVSIIIAITHSGFHREIDIVRKVPQIDVLVGGHTNTFLYTGSGYPKENTPDGTYPYVVNRTDGSVGLIVQDYWFGKFLGRLDVTFDRTGRVVQWGGNPILLNASVDEDPFVVNVTRAYKENLTIQMGEVIGRTKVLMEHGHDICRMRECNLGNLVADAYYDYYLNREETMPPRWSKLNGAVVNAGSIRTALPSFCFRVRYDLTKPNYSRVTSIRVLCSNCSVPKYEPIVCPETYTIVTADFLTRGGDGFKFDKSVNVSDGGPIEHEALEEYVVKMSPIKTPNEGRIKITWNASDKEVKEIRNETPDALFVNAGDFFQGTPYYTLFKQHVISEVMSVMGYDFACLGNHEFDDGPANLAPFLEKMNKSNVAFVGTNTDFSAEPLLANCNLAKTATKVINGTKIGILGAVIPSTKYGSSPGPNVQFYEEIDSFKKEVKKLVNNSVNIIIAITHSGFDREIEIAQQVEEIDVLVGGHTNTFLYTGEGYPEENKPEGPYPYVVNRTDGSRALVVQDFCFGKFLGRLDVTFNSTGHVVEWGGNPILLNASVSEGFRVEYDLTKEQDRVKSIHVLCTNCSVPVYEPVRCDDTYKIVAVDFITRGGDGYKFTNSVIVSDVAHVDVASRRSGARLRWLAGNGESEVVRQEVYRTMTTPSPPRPPPLKSQRE</sequence>
<dbReference type="EMBL" id="CM023482">
    <property type="protein sequence ID" value="KAH6938954.1"/>
    <property type="molecule type" value="Genomic_DNA"/>
</dbReference>
<evidence type="ECO:0000313" key="2">
    <source>
        <dbReference type="Proteomes" id="UP000821845"/>
    </source>
</evidence>
<name>A0ACB7SYG8_HYAAI</name>
<comment type="caution">
    <text evidence="1">The sequence shown here is derived from an EMBL/GenBank/DDBJ whole genome shotgun (WGS) entry which is preliminary data.</text>
</comment>
<proteinExistence type="predicted"/>
<keyword evidence="2" id="KW-1185">Reference proteome</keyword>
<accession>A0ACB7SYG8</accession>
<gene>
    <name evidence="1" type="ORF">HPB50_015078</name>
</gene>
<reference evidence="1" key="1">
    <citation type="submission" date="2020-05" db="EMBL/GenBank/DDBJ databases">
        <title>Large-scale comparative analyses of tick genomes elucidate their genetic diversity and vector capacities.</title>
        <authorList>
            <person name="Jia N."/>
            <person name="Wang J."/>
            <person name="Shi W."/>
            <person name="Du L."/>
            <person name="Sun Y."/>
            <person name="Zhan W."/>
            <person name="Jiang J."/>
            <person name="Wang Q."/>
            <person name="Zhang B."/>
            <person name="Ji P."/>
            <person name="Sakyi L.B."/>
            <person name="Cui X."/>
            <person name="Yuan T."/>
            <person name="Jiang B."/>
            <person name="Yang W."/>
            <person name="Lam T.T.-Y."/>
            <person name="Chang Q."/>
            <person name="Ding S."/>
            <person name="Wang X."/>
            <person name="Zhu J."/>
            <person name="Ruan X."/>
            <person name="Zhao L."/>
            <person name="Wei J."/>
            <person name="Que T."/>
            <person name="Du C."/>
            <person name="Cheng J."/>
            <person name="Dai P."/>
            <person name="Han X."/>
            <person name="Huang E."/>
            <person name="Gao Y."/>
            <person name="Liu J."/>
            <person name="Shao H."/>
            <person name="Ye R."/>
            <person name="Li L."/>
            <person name="Wei W."/>
            <person name="Wang X."/>
            <person name="Wang C."/>
            <person name="Yang T."/>
            <person name="Huo Q."/>
            <person name="Li W."/>
            <person name="Guo W."/>
            <person name="Chen H."/>
            <person name="Zhou L."/>
            <person name="Ni X."/>
            <person name="Tian J."/>
            <person name="Zhou Y."/>
            <person name="Sheng Y."/>
            <person name="Liu T."/>
            <person name="Pan Y."/>
            <person name="Xia L."/>
            <person name="Li J."/>
            <person name="Zhao F."/>
            <person name="Cao W."/>
        </authorList>
    </citation>
    <scope>NUCLEOTIDE SEQUENCE</scope>
    <source>
        <strain evidence="1">Hyas-2018</strain>
    </source>
</reference>
<organism evidence="1 2">
    <name type="scientific">Hyalomma asiaticum</name>
    <name type="common">Tick</name>
    <dbReference type="NCBI Taxonomy" id="266040"/>
    <lineage>
        <taxon>Eukaryota</taxon>
        <taxon>Metazoa</taxon>
        <taxon>Ecdysozoa</taxon>
        <taxon>Arthropoda</taxon>
        <taxon>Chelicerata</taxon>
        <taxon>Arachnida</taxon>
        <taxon>Acari</taxon>
        <taxon>Parasitiformes</taxon>
        <taxon>Ixodida</taxon>
        <taxon>Ixodoidea</taxon>
        <taxon>Ixodidae</taxon>
        <taxon>Hyalomminae</taxon>
        <taxon>Hyalomma</taxon>
    </lineage>
</organism>
<dbReference type="Proteomes" id="UP000821845">
    <property type="component" value="Chromosome 2"/>
</dbReference>